<sequence length="78" mass="9031">MSRNEKKNNSRVRVRSDVVHARVDCHNTSARRRRALLKPQPTEGRDQITVIVKCHRTSKMNETVSPATRLKPFLLSHD</sequence>
<evidence type="ECO:0000313" key="1">
    <source>
        <dbReference type="EMBL" id="GBP52576.1"/>
    </source>
</evidence>
<organism evidence="1 2">
    <name type="scientific">Eumeta variegata</name>
    <name type="common">Bagworm moth</name>
    <name type="synonym">Eumeta japonica</name>
    <dbReference type="NCBI Taxonomy" id="151549"/>
    <lineage>
        <taxon>Eukaryota</taxon>
        <taxon>Metazoa</taxon>
        <taxon>Ecdysozoa</taxon>
        <taxon>Arthropoda</taxon>
        <taxon>Hexapoda</taxon>
        <taxon>Insecta</taxon>
        <taxon>Pterygota</taxon>
        <taxon>Neoptera</taxon>
        <taxon>Endopterygota</taxon>
        <taxon>Lepidoptera</taxon>
        <taxon>Glossata</taxon>
        <taxon>Ditrysia</taxon>
        <taxon>Tineoidea</taxon>
        <taxon>Psychidae</taxon>
        <taxon>Oiketicinae</taxon>
        <taxon>Eumeta</taxon>
    </lineage>
</organism>
<comment type="caution">
    <text evidence="1">The sequence shown here is derived from an EMBL/GenBank/DDBJ whole genome shotgun (WGS) entry which is preliminary data.</text>
</comment>
<reference evidence="1 2" key="1">
    <citation type="journal article" date="2019" name="Commun. Biol.">
        <title>The bagworm genome reveals a unique fibroin gene that provides high tensile strength.</title>
        <authorList>
            <person name="Kono N."/>
            <person name="Nakamura H."/>
            <person name="Ohtoshi R."/>
            <person name="Tomita M."/>
            <person name="Numata K."/>
            <person name="Arakawa K."/>
        </authorList>
    </citation>
    <scope>NUCLEOTIDE SEQUENCE [LARGE SCALE GENOMIC DNA]</scope>
</reference>
<keyword evidence="2" id="KW-1185">Reference proteome</keyword>
<dbReference type="AlphaFoldDB" id="A0A4C1WM95"/>
<dbReference type="EMBL" id="BGZK01000606">
    <property type="protein sequence ID" value="GBP52576.1"/>
    <property type="molecule type" value="Genomic_DNA"/>
</dbReference>
<dbReference type="Proteomes" id="UP000299102">
    <property type="component" value="Unassembled WGS sequence"/>
</dbReference>
<name>A0A4C1WM95_EUMVA</name>
<evidence type="ECO:0000313" key="2">
    <source>
        <dbReference type="Proteomes" id="UP000299102"/>
    </source>
</evidence>
<accession>A0A4C1WM95</accession>
<proteinExistence type="predicted"/>
<gene>
    <name evidence="1" type="ORF">EVAR_35765_1</name>
</gene>
<protein>
    <submittedName>
        <fullName evidence="1">Uncharacterized protein</fullName>
    </submittedName>
</protein>